<dbReference type="GO" id="GO:0005794">
    <property type="term" value="C:Golgi apparatus"/>
    <property type="evidence" value="ECO:0007669"/>
    <property type="project" value="TreeGrafter"/>
</dbReference>
<evidence type="ECO:0000256" key="1">
    <source>
        <dbReference type="ARBA" id="ARBA00004141"/>
    </source>
</evidence>
<evidence type="ECO:0000256" key="4">
    <source>
        <dbReference type="ARBA" id="ARBA00023136"/>
    </source>
</evidence>
<evidence type="ECO:0000313" key="6">
    <source>
        <dbReference type="EMBL" id="JAG96607.1"/>
    </source>
</evidence>
<keyword evidence="2 5" id="KW-0812">Transmembrane</keyword>
<feature type="transmembrane region" description="Helical" evidence="5">
    <location>
        <begin position="122"/>
        <end position="141"/>
    </location>
</feature>
<keyword evidence="3 5" id="KW-1133">Transmembrane helix</keyword>
<accession>A0A0D6QYF0</accession>
<dbReference type="EMBL" id="GCKF01036884">
    <property type="protein sequence ID" value="JAG96607.1"/>
    <property type="molecule type" value="Transcribed_RNA"/>
</dbReference>
<feature type="transmembrane region" description="Helical" evidence="5">
    <location>
        <begin position="184"/>
        <end position="202"/>
    </location>
</feature>
<evidence type="ECO:0000256" key="2">
    <source>
        <dbReference type="ARBA" id="ARBA00022692"/>
    </source>
</evidence>
<dbReference type="Gene3D" id="1.20.1540.10">
    <property type="entry name" value="Rhomboid-like"/>
    <property type="match status" value="1"/>
</dbReference>
<dbReference type="GO" id="GO:0006890">
    <property type="term" value="P:retrograde vesicle-mediated transport, Golgi to endoplasmic reticulum"/>
    <property type="evidence" value="ECO:0007669"/>
    <property type="project" value="InterPro"/>
</dbReference>
<feature type="transmembrane region" description="Helical" evidence="5">
    <location>
        <begin position="94"/>
        <end position="116"/>
    </location>
</feature>
<name>A0A0D6QYF0_ARACU</name>
<reference evidence="6" key="1">
    <citation type="submission" date="2015-03" db="EMBL/GenBank/DDBJ databases">
        <title>A transcriptome of Araucaria cunninghamii, an australian fine timber species.</title>
        <authorList>
            <person name="Jing Yi C.J.Y."/>
            <person name="Yin San L.Y.S."/>
            <person name="Abdul Karim S.S."/>
            <person name="Wan Azmi N.N."/>
            <person name="Hercus R.R."/>
            <person name="Croft L.L."/>
        </authorList>
    </citation>
    <scope>NUCLEOTIDE SEQUENCE</scope>
    <source>
        <strain evidence="6">MI0301</strain>
        <tissue evidence="6">Leaf</tissue>
    </source>
</reference>
<proteinExistence type="predicted"/>
<keyword evidence="4 5" id="KW-0472">Membrane</keyword>
<dbReference type="PANTHER" id="PTHR13377">
    <property type="entry name" value="PLACENTAL PROTEIN 6"/>
    <property type="match status" value="1"/>
</dbReference>
<evidence type="ECO:0008006" key="7">
    <source>
        <dbReference type="Google" id="ProtNLM"/>
    </source>
</evidence>
<protein>
    <recommendedName>
        <fullName evidence="7">Peptidase S54 rhomboid domain-containing protein</fullName>
    </recommendedName>
</protein>
<dbReference type="SMART" id="SM01160">
    <property type="entry name" value="DUF1751"/>
    <property type="match status" value="1"/>
</dbReference>
<evidence type="ECO:0000256" key="5">
    <source>
        <dbReference type="SAM" id="Phobius"/>
    </source>
</evidence>
<organism evidence="6">
    <name type="scientific">Araucaria cunninghamii</name>
    <name type="common">Hoop pine</name>
    <name type="synonym">Moreton Bay pine</name>
    <dbReference type="NCBI Taxonomy" id="56994"/>
    <lineage>
        <taxon>Eukaryota</taxon>
        <taxon>Viridiplantae</taxon>
        <taxon>Streptophyta</taxon>
        <taxon>Embryophyta</taxon>
        <taxon>Tracheophyta</taxon>
        <taxon>Spermatophyta</taxon>
        <taxon>Pinopsida</taxon>
        <taxon>Pinidae</taxon>
        <taxon>Conifers II</taxon>
        <taxon>Araucariales</taxon>
        <taxon>Araucariaceae</taxon>
        <taxon>Araucaria</taxon>
    </lineage>
</organism>
<comment type="subcellular location">
    <subcellularLocation>
        <location evidence="1">Membrane</location>
        <topology evidence="1">Multi-pass membrane protein</topology>
    </subcellularLocation>
</comment>
<dbReference type="SUPFAM" id="SSF144091">
    <property type="entry name" value="Rhomboid-like"/>
    <property type="match status" value="1"/>
</dbReference>
<dbReference type="PANTHER" id="PTHR13377:SF3">
    <property type="entry name" value="TRANSMEMBRANE PROTEIN 115"/>
    <property type="match status" value="1"/>
</dbReference>
<evidence type="ECO:0000256" key="3">
    <source>
        <dbReference type="ARBA" id="ARBA00022989"/>
    </source>
</evidence>
<dbReference type="InterPro" id="IPR035952">
    <property type="entry name" value="Rhomboid-like_sf"/>
</dbReference>
<dbReference type="GO" id="GO:0016020">
    <property type="term" value="C:membrane"/>
    <property type="evidence" value="ECO:0007669"/>
    <property type="project" value="UniProtKB-SubCell"/>
</dbReference>
<feature type="transmembrane region" description="Helical" evidence="5">
    <location>
        <begin position="162"/>
        <end position="178"/>
    </location>
</feature>
<dbReference type="InterPro" id="IPR013861">
    <property type="entry name" value="TMEM115/Pdh1/Rbl19"/>
</dbReference>
<sequence length="310" mass="33876">MSALMEGGVFSGFTPLSKGLAAVLVIGYAITQLFPPAVDYVALVPGKTVPFAWNIVTAGYLEQSIFGLILNIAGLLFSAKLLQPIWGPREFLKFIAVVNFFASISTCMTAISLFYITGRENFLYMPLSGFHGVLAGFLVGVKQVMPDQEVAAFGAYKIRAKWLSSLLVLLSIIISFLTTESMPYLPFVIFGTYGSWLYLRYFQRNLETHLKGHLTDDFAFSTFFPGFMRPLVDAFAAIFQKIFCGNAPVANEVEDNYAIGGTSLPVSDPIEASRRRERGARALDERLGAAKAGEEAIGENLSEGDVSNIV</sequence>
<feature type="transmembrane region" description="Helical" evidence="5">
    <location>
        <begin position="63"/>
        <end position="82"/>
    </location>
</feature>
<dbReference type="AlphaFoldDB" id="A0A0D6QYF0"/>
<dbReference type="Pfam" id="PF08551">
    <property type="entry name" value="DUF1751"/>
    <property type="match status" value="1"/>
</dbReference>
<dbReference type="FunFam" id="1.20.1540.10:FF:000004">
    <property type="entry name" value="Transmembrane protein 115"/>
    <property type="match status" value="1"/>
</dbReference>